<protein>
    <submittedName>
        <fullName evidence="2">Uncharacterized protein</fullName>
    </submittedName>
</protein>
<organism evidence="2 3">
    <name type="scientific">Phytophthora boehmeriae</name>
    <dbReference type="NCBI Taxonomy" id="109152"/>
    <lineage>
        <taxon>Eukaryota</taxon>
        <taxon>Sar</taxon>
        <taxon>Stramenopiles</taxon>
        <taxon>Oomycota</taxon>
        <taxon>Peronosporomycetes</taxon>
        <taxon>Peronosporales</taxon>
        <taxon>Peronosporaceae</taxon>
        <taxon>Phytophthora</taxon>
    </lineage>
</organism>
<evidence type="ECO:0000313" key="2">
    <source>
        <dbReference type="EMBL" id="KAG7398817.1"/>
    </source>
</evidence>
<proteinExistence type="predicted"/>
<evidence type="ECO:0000256" key="1">
    <source>
        <dbReference type="SAM" id="Coils"/>
    </source>
</evidence>
<dbReference type="AlphaFoldDB" id="A0A8T1WY40"/>
<gene>
    <name evidence="2" type="ORF">PHYBOEH_010449</name>
</gene>
<evidence type="ECO:0000313" key="3">
    <source>
        <dbReference type="Proteomes" id="UP000693981"/>
    </source>
</evidence>
<comment type="caution">
    <text evidence="2">The sequence shown here is derived from an EMBL/GenBank/DDBJ whole genome shotgun (WGS) entry which is preliminary data.</text>
</comment>
<dbReference type="EMBL" id="JAGDFL010000071">
    <property type="protein sequence ID" value="KAG7398817.1"/>
    <property type="molecule type" value="Genomic_DNA"/>
</dbReference>
<dbReference type="Proteomes" id="UP000693981">
    <property type="component" value="Unassembled WGS sequence"/>
</dbReference>
<feature type="coiled-coil region" evidence="1">
    <location>
        <begin position="33"/>
        <end position="64"/>
    </location>
</feature>
<keyword evidence="3" id="KW-1185">Reference proteome</keyword>
<dbReference type="OrthoDB" id="127910at2759"/>
<accession>A0A8T1WY40</accession>
<sequence>MELRIKGFQLTDRMAQAIEEAREVKRQEHRVRMVAFRKKKKETQEKLREEHQQLEQQMKRCLEAVRNDIGVPVGNCYLSKMQSLQELVVEREAIQCHNAALRDAIDQHGQYQRLLLESNGQPIPDDRDESAALLGDGEGWRVHFPTGAPSFYFYPFSSHERDEIVNALDPGYASKPISNLSVGTLFGWEVYRTLVVSESLQARSLHAWFTKRLNVSLDEAFKISIEKERELCPILATPMDWNFGQHFDIDVQPLQEVDANTCMVVHNIAGPSHLRYLCCVRRAQWELLSGRCRLELCMVVVDSKANKLIREAEGPHDDIAWLTEGGASITLTEIDDTTIDVSYEHQVACQNELHAGYLMVQWSQFVVQVEQPLVPSSLLSC</sequence>
<reference evidence="2" key="1">
    <citation type="submission" date="2021-02" db="EMBL/GenBank/DDBJ databases">
        <authorList>
            <person name="Palmer J.M."/>
        </authorList>
    </citation>
    <scope>NUCLEOTIDE SEQUENCE</scope>
    <source>
        <strain evidence="2">SCRP23</strain>
    </source>
</reference>
<name>A0A8T1WY40_9STRA</name>
<keyword evidence="1" id="KW-0175">Coiled coil</keyword>